<gene>
    <name evidence="2" type="ORF">N8I74_13355</name>
</gene>
<name>A0ABY6DJ80_9NEIS</name>
<evidence type="ECO:0000313" key="2">
    <source>
        <dbReference type="EMBL" id="UXY14298.1"/>
    </source>
</evidence>
<feature type="domain" description="Cyclic di-GMP receptor atypical PilZ" evidence="1">
    <location>
        <begin position="47"/>
        <end position="156"/>
    </location>
</feature>
<proteinExistence type="predicted"/>
<keyword evidence="3" id="KW-1185">Reference proteome</keyword>
<evidence type="ECO:0000259" key="1">
    <source>
        <dbReference type="Pfam" id="PF16823"/>
    </source>
</evidence>
<dbReference type="Proteomes" id="UP001061302">
    <property type="component" value="Chromosome"/>
</dbReference>
<protein>
    <submittedName>
        <fullName evidence="2">PilZ domain-containing protein</fullName>
    </submittedName>
</protein>
<accession>A0ABY6DJ80</accession>
<dbReference type="Pfam" id="PF16823">
    <property type="entry name" value="tPilZ"/>
    <property type="match status" value="1"/>
</dbReference>
<sequence>MNDAVHFTARLPLAWRAQGDQSAFEAARFLDVLTALEHGGEDAPDARDAKIDLQLLWLARLLTPSLPPETDVRIGIEHAVWMQPEPLSAGQPGWLSFSPSTVLPFLLCLPAQVVACDAAAGRHRIGVRWTIAEGMLREAFERMVFRRHREQIRRERAGQP</sequence>
<reference evidence="2" key="1">
    <citation type="submission" date="2022-10" db="EMBL/GenBank/DDBJ databases">
        <title>Chitiniphilus purpureus sp. nov., a novel chitin-degrading bacterium isolated from crawfish pond sediment.</title>
        <authorList>
            <person name="Li K."/>
        </authorList>
    </citation>
    <scope>NUCLEOTIDE SEQUENCE</scope>
    <source>
        <strain evidence="2">CD1</strain>
    </source>
</reference>
<evidence type="ECO:0000313" key="3">
    <source>
        <dbReference type="Proteomes" id="UP001061302"/>
    </source>
</evidence>
<dbReference type="InterPro" id="IPR031800">
    <property type="entry name" value="PilZ_atypical"/>
</dbReference>
<dbReference type="RefSeq" id="WP_263123597.1">
    <property type="nucleotide sequence ID" value="NZ_CP106753.1"/>
</dbReference>
<dbReference type="EMBL" id="CP106753">
    <property type="protein sequence ID" value="UXY14298.1"/>
    <property type="molecule type" value="Genomic_DNA"/>
</dbReference>
<organism evidence="2 3">
    <name type="scientific">Chitiniphilus purpureus</name>
    <dbReference type="NCBI Taxonomy" id="2981137"/>
    <lineage>
        <taxon>Bacteria</taxon>
        <taxon>Pseudomonadati</taxon>
        <taxon>Pseudomonadota</taxon>
        <taxon>Betaproteobacteria</taxon>
        <taxon>Neisseriales</taxon>
        <taxon>Chitinibacteraceae</taxon>
        <taxon>Chitiniphilus</taxon>
    </lineage>
</organism>